<evidence type="ECO:0000313" key="14">
    <source>
        <dbReference type="Proteomes" id="UP001285441"/>
    </source>
</evidence>
<sequence length="455" mass="50487">MALNSTHYVELCHGSLPNISTLAVAKDEASFLSTPQYKLGITKHFAMGFMLLLALSVVFTTKNHFRPIPTLATILKSVERRAKACAFLLYGLALIQYGFMTSKDGPFEVLTPSNHIVFISSPSQITELEAASGKQLLLYAASLEILQPKYTMHGLDMSNYSSNFARAVRVFLANQLPQLLPPLLVSIRNRIAEMHARDPIADDNVTHPCTSWSGNLFISAGTAIFGEDLANNEAFMKAAFEYIEQVASSAEIIRLAPAFLAPIVGRTVAYFNKRPEILFNSLFPIAEERLRERELVAAGQTVPKHHDLLQYLLDASAKDTPWTPIRLVQEVMAIWLIKGLQMATTAIYDLCLHPEHTAPLRREIAIAERDGDFCASGLPLLDSFIKESTRLSPADCLSTRRQAIAPFSLNDGTHLNVGDWLCTPVAAIAQHYKHFPEPTEFSGFRFVDQSIVEKL</sequence>
<dbReference type="Proteomes" id="UP001285441">
    <property type="component" value="Unassembled WGS sequence"/>
</dbReference>
<dbReference type="GO" id="GO:0016705">
    <property type="term" value="F:oxidoreductase activity, acting on paired donors, with incorporation or reduction of molecular oxygen"/>
    <property type="evidence" value="ECO:0007669"/>
    <property type="project" value="InterPro"/>
</dbReference>
<comment type="cofactor">
    <cofactor evidence="1">
        <name>heme</name>
        <dbReference type="ChEBI" id="CHEBI:30413"/>
    </cofactor>
</comment>
<feature type="transmembrane region" description="Helical" evidence="12">
    <location>
        <begin position="41"/>
        <end position="61"/>
    </location>
</feature>
<evidence type="ECO:0000256" key="4">
    <source>
        <dbReference type="ARBA" id="ARBA00022617"/>
    </source>
</evidence>
<keyword evidence="11 12" id="KW-0472">Membrane</keyword>
<dbReference type="GO" id="GO:0020037">
    <property type="term" value="F:heme binding"/>
    <property type="evidence" value="ECO:0007669"/>
    <property type="project" value="InterPro"/>
</dbReference>
<proteinExistence type="inferred from homology"/>
<dbReference type="InterPro" id="IPR036396">
    <property type="entry name" value="Cyt_P450_sf"/>
</dbReference>
<keyword evidence="10" id="KW-0503">Monooxygenase</keyword>
<evidence type="ECO:0000256" key="5">
    <source>
        <dbReference type="ARBA" id="ARBA00022692"/>
    </source>
</evidence>
<name>A0AAE0K6E5_9PEZI</name>
<keyword evidence="9" id="KW-0408">Iron</keyword>
<dbReference type="PANTHER" id="PTHR46206">
    <property type="entry name" value="CYTOCHROME P450"/>
    <property type="match status" value="1"/>
</dbReference>
<evidence type="ECO:0000256" key="3">
    <source>
        <dbReference type="ARBA" id="ARBA00010617"/>
    </source>
</evidence>
<evidence type="ECO:0000256" key="6">
    <source>
        <dbReference type="ARBA" id="ARBA00022723"/>
    </source>
</evidence>
<dbReference type="InterPro" id="IPR001128">
    <property type="entry name" value="Cyt_P450"/>
</dbReference>
<dbReference type="EMBL" id="JAULSW010000009">
    <property type="protein sequence ID" value="KAK3370540.1"/>
    <property type="molecule type" value="Genomic_DNA"/>
</dbReference>
<evidence type="ECO:0000256" key="2">
    <source>
        <dbReference type="ARBA" id="ARBA00004370"/>
    </source>
</evidence>
<evidence type="ECO:0000313" key="13">
    <source>
        <dbReference type="EMBL" id="KAK3370540.1"/>
    </source>
</evidence>
<dbReference type="SUPFAM" id="SSF48264">
    <property type="entry name" value="Cytochrome P450"/>
    <property type="match status" value="1"/>
</dbReference>
<feature type="transmembrane region" description="Helical" evidence="12">
    <location>
        <begin position="82"/>
        <end position="100"/>
    </location>
</feature>
<reference evidence="13" key="1">
    <citation type="journal article" date="2023" name="Mol. Phylogenet. Evol.">
        <title>Genome-scale phylogeny and comparative genomics of the fungal order Sordariales.</title>
        <authorList>
            <person name="Hensen N."/>
            <person name="Bonometti L."/>
            <person name="Westerberg I."/>
            <person name="Brannstrom I.O."/>
            <person name="Guillou S."/>
            <person name="Cros-Aarteil S."/>
            <person name="Calhoun S."/>
            <person name="Haridas S."/>
            <person name="Kuo A."/>
            <person name="Mondo S."/>
            <person name="Pangilinan J."/>
            <person name="Riley R."/>
            <person name="LaButti K."/>
            <person name="Andreopoulos B."/>
            <person name="Lipzen A."/>
            <person name="Chen C."/>
            <person name="Yan M."/>
            <person name="Daum C."/>
            <person name="Ng V."/>
            <person name="Clum A."/>
            <person name="Steindorff A."/>
            <person name="Ohm R.A."/>
            <person name="Martin F."/>
            <person name="Silar P."/>
            <person name="Natvig D.O."/>
            <person name="Lalanne C."/>
            <person name="Gautier V."/>
            <person name="Ament-Velasquez S.L."/>
            <person name="Kruys A."/>
            <person name="Hutchinson M.I."/>
            <person name="Powell A.J."/>
            <person name="Barry K."/>
            <person name="Miller A.N."/>
            <person name="Grigoriev I.V."/>
            <person name="Debuchy R."/>
            <person name="Gladieux P."/>
            <person name="Hiltunen Thoren M."/>
            <person name="Johannesson H."/>
        </authorList>
    </citation>
    <scope>NUCLEOTIDE SEQUENCE</scope>
    <source>
        <strain evidence="13">CBS 232.78</strain>
    </source>
</reference>
<keyword evidence="7 12" id="KW-1133">Transmembrane helix</keyword>
<dbReference type="GO" id="GO:0005506">
    <property type="term" value="F:iron ion binding"/>
    <property type="evidence" value="ECO:0007669"/>
    <property type="project" value="InterPro"/>
</dbReference>
<gene>
    <name evidence="13" type="ORF">B0H63DRAFT_454706</name>
</gene>
<evidence type="ECO:0000256" key="1">
    <source>
        <dbReference type="ARBA" id="ARBA00001971"/>
    </source>
</evidence>
<keyword evidence="4" id="KW-0349">Heme</keyword>
<dbReference type="Pfam" id="PF00067">
    <property type="entry name" value="p450"/>
    <property type="match status" value="1"/>
</dbReference>
<keyword evidence="14" id="KW-1185">Reference proteome</keyword>
<evidence type="ECO:0000256" key="8">
    <source>
        <dbReference type="ARBA" id="ARBA00023002"/>
    </source>
</evidence>
<organism evidence="13 14">
    <name type="scientific">Podospora didyma</name>
    <dbReference type="NCBI Taxonomy" id="330526"/>
    <lineage>
        <taxon>Eukaryota</taxon>
        <taxon>Fungi</taxon>
        <taxon>Dikarya</taxon>
        <taxon>Ascomycota</taxon>
        <taxon>Pezizomycotina</taxon>
        <taxon>Sordariomycetes</taxon>
        <taxon>Sordariomycetidae</taxon>
        <taxon>Sordariales</taxon>
        <taxon>Podosporaceae</taxon>
        <taxon>Podospora</taxon>
    </lineage>
</organism>
<accession>A0AAE0K6E5</accession>
<dbReference type="GO" id="GO:0016020">
    <property type="term" value="C:membrane"/>
    <property type="evidence" value="ECO:0007669"/>
    <property type="project" value="UniProtKB-SubCell"/>
</dbReference>
<dbReference type="Gene3D" id="1.10.630.10">
    <property type="entry name" value="Cytochrome P450"/>
    <property type="match status" value="1"/>
</dbReference>
<dbReference type="AlphaFoldDB" id="A0AAE0K6E5"/>
<protein>
    <submittedName>
        <fullName evidence="13">Cytochrome P450</fullName>
    </submittedName>
</protein>
<reference evidence="13" key="2">
    <citation type="submission" date="2023-06" db="EMBL/GenBank/DDBJ databases">
        <authorList>
            <consortium name="Lawrence Berkeley National Laboratory"/>
            <person name="Haridas S."/>
            <person name="Hensen N."/>
            <person name="Bonometti L."/>
            <person name="Westerberg I."/>
            <person name="Brannstrom I.O."/>
            <person name="Guillou S."/>
            <person name="Cros-Aarteil S."/>
            <person name="Calhoun S."/>
            <person name="Kuo A."/>
            <person name="Mondo S."/>
            <person name="Pangilinan J."/>
            <person name="Riley R."/>
            <person name="LaButti K."/>
            <person name="Andreopoulos B."/>
            <person name="Lipzen A."/>
            <person name="Chen C."/>
            <person name="Yanf M."/>
            <person name="Daum C."/>
            <person name="Ng V."/>
            <person name="Clum A."/>
            <person name="Steindorff A."/>
            <person name="Ohm R."/>
            <person name="Martin F."/>
            <person name="Silar P."/>
            <person name="Natvig D."/>
            <person name="Lalanne C."/>
            <person name="Gautier V."/>
            <person name="Ament-velasquez S.L."/>
            <person name="Kruys A."/>
            <person name="Hutchinson M.I."/>
            <person name="Powell A.J."/>
            <person name="Barry K."/>
            <person name="Miller A.N."/>
            <person name="Grigoriev I.V."/>
            <person name="Debuchy R."/>
            <person name="Gladieux P."/>
            <person name="Thoren M.H."/>
            <person name="Johannesson H."/>
        </authorList>
    </citation>
    <scope>NUCLEOTIDE SEQUENCE</scope>
    <source>
        <strain evidence="13">CBS 232.78</strain>
    </source>
</reference>
<keyword evidence="5 12" id="KW-0812">Transmembrane</keyword>
<evidence type="ECO:0000256" key="10">
    <source>
        <dbReference type="ARBA" id="ARBA00023033"/>
    </source>
</evidence>
<keyword evidence="6" id="KW-0479">Metal-binding</keyword>
<keyword evidence="8" id="KW-0560">Oxidoreductase</keyword>
<dbReference type="GO" id="GO:0004497">
    <property type="term" value="F:monooxygenase activity"/>
    <property type="evidence" value="ECO:0007669"/>
    <property type="project" value="UniProtKB-KW"/>
</dbReference>
<comment type="caution">
    <text evidence="13">The sequence shown here is derived from an EMBL/GenBank/DDBJ whole genome shotgun (WGS) entry which is preliminary data.</text>
</comment>
<dbReference type="PANTHER" id="PTHR46206:SF5">
    <property type="entry name" value="P450, PUTATIVE (EUROFUNG)-RELATED"/>
    <property type="match status" value="1"/>
</dbReference>
<comment type="similarity">
    <text evidence="3">Belongs to the cytochrome P450 family.</text>
</comment>
<evidence type="ECO:0000256" key="7">
    <source>
        <dbReference type="ARBA" id="ARBA00022989"/>
    </source>
</evidence>
<evidence type="ECO:0000256" key="12">
    <source>
        <dbReference type="SAM" id="Phobius"/>
    </source>
</evidence>
<comment type="subcellular location">
    <subcellularLocation>
        <location evidence="2">Membrane</location>
    </subcellularLocation>
</comment>
<evidence type="ECO:0000256" key="9">
    <source>
        <dbReference type="ARBA" id="ARBA00023004"/>
    </source>
</evidence>
<evidence type="ECO:0000256" key="11">
    <source>
        <dbReference type="ARBA" id="ARBA00023136"/>
    </source>
</evidence>